<dbReference type="InterPro" id="IPR036388">
    <property type="entry name" value="WH-like_DNA-bd_sf"/>
</dbReference>
<gene>
    <name evidence="5" type="ORF">ACELLULO517_26390</name>
</gene>
<evidence type="ECO:0000256" key="3">
    <source>
        <dbReference type="ARBA" id="ARBA00023163"/>
    </source>
</evidence>
<organism evidence="5 6">
    <name type="scientific">Acidisoma cellulosilyticum</name>
    <dbReference type="NCBI Taxonomy" id="2802395"/>
    <lineage>
        <taxon>Bacteria</taxon>
        <taxon>Pseudomonadati</taxon>
        <taxon>Pseudomonadota</taxon>
        <taxon>Alphaproteobacteria</taxon>
        <taxon>Acetobacterales</taxon>
        <taxon>Acidocellaceae</taxon>
        <taxon>Acidisoma</taxon>
    </lineage>
</organism>
<keyword evidence="6" id="KW-1185">Reference proteome</keyword>
<keyword evidence="3" id="KW-0804">Transcription</keyword>
<dbReference type="InterPro" id="IPR036390">
    <property type="entry name" value="WH_DNA-bd_sf"/>
</dbReference>
<evidence type="ECO:0000313" key="5">
    <source>
        <dbReference type="EMBL" id="MCB8883804.1"/>
    </source>
</evidence>
<sequence>MRALANFTTAEIERAKRYASAIPPADLDPRIGALVNELIGRVADKWTMMILETLAEQGELRFTRLSEFVKGISQKMLTQTLRNMERDGLVICTVHPVVPPKVEYRLTGLGLRLGSAFCGVWVWAAENLDHVEKARQLFDGKAKAGS</sequence>
<dbReference type="SUPFAM" id="SSF46785">
    <property type="entry name" value="Winged helix' DNA-binding domain"/>
    <property type="match status" value="1"/>
</dbReference>
<dbReference type="AlphaFoldDB" id="A0A963Z6J6"/>
<dbReference type="PANTHER" id="PTHR33204:SF39">
    <property type="entry name" value="TRANSCRIPTIONAL REGULATORY PROTEIN"/>
    <property type="match status" value="1"/>
</dbReference>
<keyword evidence="1" id="KW-0805">Transcription regulation</keyword>
<dbReference type="Gene3D" id="1.10.10.10">
    <property type="entry name" value="Winged helix-like DNA-binding domain superfamily/Winged helix DNA-binding domain"/>
    <property type="match status" value="1"/>
</dbReference>
<evidence type="ECO:0000313" key="6">
    <source>
        <dbReference type="Proteomes" id="UP000721844"/>
    </source>
</evidence>
<evidence type="ECO:0000256" key="1">
    <source>
        <dbReference type="ARBA" id="ARBA00023015"/>
    </source>
</evidence>
<dbReference type="PROSITE" id="PS51118">
    <property type="entry name" value="HTH_HXLR"/>
    <property type="match status" value="1"/>
</dbReference>
<dbReference type="Pfam" id="PF01638">
    <property type="entry name" value="HxlR"/>
    <property type="match status" value="1"/>
</dbReference>
<name>A0A963Z6J6_9PROT</name>
<evidence type="ECO:0000256" key="2">
    <source>
        <dbReference type="ARBA" id="ARBA00023125"/>
    </source>
</evidence>
<dbReference type="PANTHER" id="PTHR33204">
    <property type="entry name" value="TRANSCRIPTIONAL REGULATOR, MARR FAMILY"/>
    <property type="match status" value="1"/>
</dbReference>
<comment type="caution">
    <text evidence="5">The sequence shown here is derived from an EMBL/GenBank/DDBJ whole genome shotgun (WGS) entry which is preliminary data.</text>
</comment>
<evidence type="ECO:0000259" key="4">
    <source>
        <dbReference type="PROSITE" id="PS51118"/>
    </source>
</evidence>
<dbReference type="RefSeq" id="WP_227310542.1">
    <property type="nucleotide sequence ID" value="NZ_JAESVA010000016.1"/>
</dbReference>
<feature type="domain" description="HTH hxlR-type" evidence="4">
    <location>
        <begin position="28"/>
        <end position="132"/>
    </location>
</feature>
<protein>
    <submittedName>
        <fullName evidence="5">Helix-turn-helix transcriptional regulator</fullName>
    </submittedName>
</protein>
<reference evidence="5 6" key="1">
    <citation type="journal article" date="2021" name="Microorganisms">
        <title>Acidisoma silvae sp. nov. and Acidisomacellulosilytica sp. nov., Two Acidophilic Bacteria Isolated from Decaying Wood, Hydrolyzing Cellulose and Producing Poly-3-hydroxybutyrate.</title>
        <authorList>
            <person name="Mieszkin S."/>
            <person name="Pouder E."/>
            <person name="Uroz S."/>
            <person name="Simon-Colin C."/>
            <person name="Alain K."/>
        </authorList>
    </citation>
    <scope>NUCLEOTIDE SEQUENCE [LARGE SCALE GENOMIC DNA]</scope>
    <source>
        <strain evidence="5 6">HW T5.17</strain>
    </source>
</reference>
<dbReference type="InterPro" id="IPR002577">
    <property type="entry name" value="HTH_HxlR"/>
</dbReference>
<dbReference type="GO" id="GO:0003677">
    <property type="term" value="F:DNA binding"/>
    <property type="evidence" value="ECO:0007669"/>
    <property type="project" value="UniProtKB-KW"/>
</dbReference>
<dbReference type="Proteomes" id="UP000721844">
    <property type="component" value="Unassembled WGS sequence"/>
</dbReference>
<proteinExistence type="predicted"/>
<accession>A0A963Z6J6</accession>
<dbReference type="EMBL" id="JAESVA010000016">
    <property type="protein sequence ID" value="MCB8883804.1"/>
    <property type="molecule type" value="Genomic_DNA"/>
</dbReference>
<keyword evidence="2" id="KW-0238">DNA-binding</keyword>